<gene>
    <name evidence="1" type="ORF">D8771_30305</name>
</gene>
<name>A0A6C1BZD1_9ACTN</name>
<dbReference type="Proteomes" id="UP000298111">
    <property type="component" value="Unassembled WGS sequence"/>
</dbReference>
<dbReference type="GeneID" id="75185237"/>
<dbReference type="RefSeq" id="WP_037612803.1">
    <property type="nucleotide sequence ID" value="NZ_CP048875.1"/>
</dbReference>
<organism evidence="1 2">
    <name type="scientific">Streptomyces albus</name>
    <dbReference type="NCBI Taxonomy" id="1888"/>
    <lineage>
        <taxon>Bacteria</taxon>
        <taxon>Bacillati</taxon>
        <taxon>Actinomycetota</taxon>
        <taxon>Actinomycetes</taxon>
        <taxon>Kitasatosporales</taxon>
        <taxon>Streptomycetaceae</taxon>
        <taxon>Streptomyces</taxon>
    </lineage>
</organism>
<dbReference type="AlphaFoldDB" id="A0A6C1BZD1"/>
<evidence type="ECO:0000313" key="2">
    <source>
        <dbReference type="Proteomes" id="UP000298111"/>
    </source>
</evidence>
<protein>
    <submittedName>
        <fullName evidence="1">Uncharacterized protein</fullName>
    </submittedName>
</protein>
<accession>A0A6C1BZD1</accession>
<sequence>MSDDTPRAPAARPRTRYFAKAGGGFQAVHNLRDTTAYRKLGYEEIDEPTFLASLPDPADDVCTEHLTD</sequence>
<reference evidence="1 2" key="1">
    <citation type="submission" date="2018-10" db="EMBL/GenBank/DDBJ databases">
        <title>Isolation of pseudouridimycin from Streptomyces albus DSM 40763.</title>
        <authorList>
            <person name="Rosenqvist P."/>
            <person name="Metsae-Ketelae M."/>
            <person name="Virta P."/>
        </authorList>
    </citation>
    <scope>NUCLEOTIDE SEQUENCE [LARGE SCALE GENOMIC DNA]</scope>
    <source>
        <strain evidence="1 2">DSM 40763</strain>
    </source>
</reference>
<proteinExistence type="predicted"/>
<evidence type="ECO:0000313" key="1">
    <source>
        <dbReference type="EMBL" id="TGG76298.1"/>
    </source>
</evidence>
<dbReference type="EMBL" id="RCIY01000106">
    <property type="protein sequence ID" value="TGG76298.1"/>
    <property type="molecule type" value="Genomic_DNA"/>
</dbReference>
<comment type="caution">
    <text evidence="1">The sequence shown here is derived from an EMBL/GenBank/DDBJ whole genome shotgun (WGS) entry which is preliminary data.</text>
</comment>